<protein>
    <submittedName>
        <fullName evidence="1">Uncharacterized protein</fullName>
    </submittedName>
</protein>
<name>A0A9D2F6S5_9ENTE</name>
<sequence length="131" mass="15169">MSSSIDFSLSSSTDSKKVIQFPTSLYDYMEYTFLWIESTWVDDITRKGLDYMGPSIISHDIPKFKEILISWKNLFSLATEQFDVPIGYDFETSERYKETLDKSKTLYLIESLIVLCDLAIELDDTITVYGL</sequence>
<dbReference type="Proteomes" id="UP000824063">
    <property type="component" value="Unassembled WGS sequence"/>
</dbReference>
<proteinExistence type="predicted"/>
<reference evidence="1" key="2">
    <citation type="submission" date="2021-04" db="EMBL/GenBank/DDBJ databases">
        <authorList>
            <person name="Gilroy R."/>
        </authorList>
    </citation>
    <scope>NUCLEOTIDE SEQUENCE</scope>
    <source>
        <strain evidence="1">CHK172-16539</strain>
    </source>
</reference>
<dbReference type="EMBL" id="DXBN01000142">
    <property type="protein sequence ID" value="HIZ53554.1"/>
    <property type="molecule type" value="Genomic_DNA"/>
</dbReference>
<comment type="caution">
    <text evidence="1">The sequence shown here is derived from an EMBL/GenBank/DDBJ whole genome shotgun (WGS) entry which is preliminary data.</text>
</comment>
<dbReference type="AlphaFoldDB" id="A0A9D2F6S5"/>
<reference evidence="1" key="1">
    <citation type="journal article" date="2021" name="PeerJ">
        <title>Extensive microbial diversity within the chicken gut microbiome revealed by metagenomics and culture.</title>
        <authorList>
            <person name="Gilroy R."/>
            <person name="Ravi A."/>
            <person name="Getino M."/>
            <person name="Pursley I."/>
            <person name="Horton D.L."/>
            <person name="Alikhan N.F."/>
            <person name="Baker D."/>
            <person name="Gharbi K."/>
            <person name="Hall N."/>
            <person name="Watson M."/>
            <person name="Adriaenssens E.M."/>
            <person name="Foster-Nyarko E."/>
            <person name="Jarju S."/>
            <person name="Secka A."/>
            <person name="Antonio M."/>
            <person name="Oren A."/>
            <person name="Chaudhuri R.R."/>
            <person name="La Ragione R."/>
            <person name="Hildebrand F."/>
            <person name="Pallen M.J."/>
        </authorList>
    </citation>
    <scope>NUCLEOTIDE SEQUENCE</scope>
    <source>
        <strain evidence="1">CHK172-16539</strain>
    </source>
</reference>
<accession>A0A9D2F6S5</accession>
<organism evidence="1 2">
    <name type="scientific">Candidatus Enterococcus avicola</name>
    <dbReference type="NCBI Taxonomy" id="2838561"/>
    <lineage>
        <taxon>Bacteria</taxon>
        <taxon>Bacillati</taxon>
        <taxon>Bacillota</taxon>
        <taxon>Bacilli</taxon>
        <taxon>Lactobacillales</taxon>
        <taxon>Enterococcaceae</taxon>
        <taxon>Enterococcus</taxon>
    </lineage>
</organism>
<evidence type="ECO:0000313" key="2">
    <source>
        <dbReference type="Proteomes" id="UP000824063"/>
    </source>
</evidence>
<gene>
    <name evidence="1" type="ORF">IAA20_06400</name>
</gene>
<evidence type="ECO:0000313" key="1">
    <source>
        <dbReference type="EMBL" id="HIZ53554.1"/>
    </source>
</evidence>